<dbReference type="Pfam" id="PF00656">
    <property type="entry name" value="Peptidase_C14"/>
    <property type="match status" value="1"/>
</dbReference>
<dbReference type="GO" id="GO:0004197">
    <property type="term" value="F:cysteine-type endopeptidase activity"/>
    <property type="evidence" value="ECO:0000318"/>
    <property type="project" value="GO_Central"/>
</dbReference>
<keyword evidence="6" id="KW-1185">Reference proteome</keyword>
<dbReference type="InterPro" id="IPR011600">
    <property type="entry name" value="Pept_C14_caspase"/>
</dbReference>
<evidence type="ECO:0000313" key="5">
    <source>
        <dbReference type="EnsemblPlants" id="AES63463"/>
    </source>
</evidence>
<keyword evidence="3" id="KW-0645">Protease</keyword>
<sequence>MKNTRLNISCQHNRDNPIAKYTKTKQELVSLELQSITSANPGLKDGDDGEHKDKTLINNLPGNLSGNGNGSIFISIYNHNYSMQYPPTTYEIPVHSYYPPLRPPSAFGNKRAVLFGISYANTATAKKLKGSVNNARCMKHFLIDKLGFPGNSICMLTDDSEEKNTIPSKSNMRMAMRWLVEGCKPGDSLVFYFCGHASRVKDRNVDEVDGYDEAICPVDYEQEGMILDDEINATIVRPLPHGAKLHALVDASFSGTILDIPFVCKMNRIASFGWKDHRHRRAGNKGTRGGLAVCISACDDSDGKAGRKSALTYSFLQIMQDVPKLTYGRLLNDMLFTIQWAKAGKLELKGQDFARNTWKQNTHEPQLSSTEKFDISTKLFQI</sequence>
<dbReference type="STRING" id="3880.G7IPJ0"/>
<feature type="domain" description="Peptidase C14 caspase" evidence="2">
    <location>
        <begin position="110"/>
        <end position="342"/>
    </location>
</feature>
<comment type="similarity">
    <text evidence="1">Belongs to the peptidase C14B family.</text>
</comment>
<dbReference type="Proteomes" id="UP000265566">
    <property type="component" value="Chromosome 2"/>
</dbReference>
<gene>
    <name evidence="5" type="primary">11430350</name>
    <name evidence="3" type="ordered locus">MTR_2g008980</name>
    <name evidence="4" type="ORF">MtrunA17_Chr2g0279261</name>
</gene>
<dbReference type="PANTHER" id="PTHR48104">
    <property type="entry name" value="METACASPASE-4"/>
    <property type="match status" value="1"/>
</dbReference>
<reference evidence="7" key="4">
    <citation type="journal article" date="2018" name="Nat. Plants">
        <title>Whole-genome landscape of Medicago truncatula symbiotic genes.</title>
        <authorList>
            <person name="Pecrix Y."/>
            <person name="Staton S.E."/>
            <person name="Sallet E."/>
            <person name="Lelandais-Briere C."/>
            <person name="Moreau S."/>
            <person name="Carrere S."/>
            <person name="Blein T."/>
            <person name="Jardinaud M.F."/>
            <person name="Latrasse D."/>
            <person name="Zouine M."/>
            <person name="Zahm M."/>
            <person name="Kreplak J."/>
            <person name="Mayjonade B."/>
            <person name="Satge C."/>
            <person name="Perez M."/>
            <person name="Cauet S."/>
            <person name="Marande W."/>
            <person name="Chantry-Darmon C."/>
            <person name="Lopez-Roques C."/>
            <person name="Bouchez O."/>
            <person name="Berard A."/>
            <person name="Debelle F."/>
            <person name="Munos S."/>
            <person name="Bendahmane A."/>
            <person name="Berges H."/>
            <person name="Niebel A."/>
            <person name="Buitink J."/>
            <person name="Frugier F."/>
            <person name="Benhamed M."/>
            <person name="Crespi M."/>
            <person name="Gouzy J."/>
            <person name="Gamas P."/>
        </authorList>
    </citation>
    <scope>NUCLEOTIDE SEQUENCE [LARGE SCALE GENOMIC DNA]</scope>
    <source>
        <strain evidence="7">cv. Jemalong A17</strain>
    </source>
</reference>
<protein>
    <submittedName>
        <fullName evidence="3">ICE-like protease (Caspase) p20 domain protein</fullName>
    </submittedName>
    <submittedName>
        <fullName evidence="4">Putative Caspase-like domain-containing protein</fullName>
    </submittedName>
</protein>
<dbReference type="HOGENOM" id="CLU_029389_2_1_1"/>
<name>G7IPJ0_MEDTR</name>
<evidence type="ECO:0000256" key="1">
    <source>
        <dbReference type="ARBA" id="ARBA00009005"/>
    </source>
</evidence>
<organism evidence="3 6">
    <name type="scientific">Medicago truncatula</name>
    <name type="common">Barrel medic</name>
    <name type="synonym">Medicago tribuloides</name>
    <dbReference type="NCBI Taxonomy" id="3880"/>
    <lineage>
        <taxon>Eukaryota</taxon>
        <taxon>Viridiplantae</taxon>
        <taxon>Streptophyta</taxon>
        <taxon>Embryophyta</taxon>
        <taxon>Tracheophyta</taxon>
        <taxon>Spermatophyta</taxon>
        <taxon>Magnoliopsida</taxon>
        <taxon>eudicotyledons</taxon>
        <taxon>Gunneridae</taxon>
        <taxon>Pentapetalae</taxon>
        <taxon>rosids</taxon>
        <taxon>fabids</taxon>
        <taxon>Fabales</taxon>
        <taxon>Fabaceae</taxon>
        <taxon>Papilionoideae</taxon>
        <taxon>50 kb inversion clade</taxon>
        <taxon>NPAAA clade</taxon>
        <taxon>Hologalegina</taxon>
        <taxon>IRL clade</taxon>
        <taxon>Trifolieae</taxon>
        <taxon>Medicago</taxon>
    </lineage>
</organism>
<evidence type="ECO:0000313" key="4">
    <source>
        <dbReference type="EMBL" id="RHN71661.1"/>
    </source>
</evidence>
<accession>G7IPJ0</accession>
<dbReference type="EMBL" id="PSQE01000002">
    <property type="protein sequence ID" value="RHN71661.1"/>
    <property type="molecule type" value="Genomic_DNA"/>
</dbReference>
<dbReference type="EMBL" id="CM001218">
    <property type="protein sequence ID" value="AES63463.1"/>
    <property type="molecule type" value="Genomic_DNA"/>
</dbReference>
<dbReference type="GO" id="GO:0006508">
    <property type="term" value="P:proteolysis"/>
    <property type="evidence" value="ECO:0000318"/>
    <property type="project" value="GO_Central"/>
</dbReference>
<dbReference type="PaxDb" id="3880-AES63463"/>
<dbReference type="ExpressionAtlas" id="G7IPJ0">
    <property type="expression patterns" value="differential"/>
</dbReference>
<dbReference type="OMA" id="KQNTHEP"/>
<dbReference type="EnsemblPlants" id="AES63463">
    <property type="protein sequence ID" value="AES63463"/>
    <property type="gene ID" value="MTR_2g008980"/>
</dbReference>
<evidence type="ECO:0000313" key="3">
    <source>
        <dbReference type="EMBL" id="AES63463.1"/>
    </source>
</evidence>
<dbReference type="MEROPS" id="C14.047"/>
<proteinExistence type="inferred from homology"/>
<dbReference type="GO" id="GO:0005737">
    <property type="term" value="C:cytoplasm"/>
    <property type="evidence" value="ECO:0000318"/>
    <property type="project" value="GO_Central"/>
</dbReference>
<dbReference type="PANTHER" id="PTHR48104:SF11">
    <property type="entry name" value="ICE-LIKE PROTEASE (CASPASE) P20 DOMAIN PROTEIN"/>
    <property type="match status" value="1"/>
</dbReference>
<reference evidence="3 6" key="1">
    <citation type="journal article" date="2011" name="Nature">
        <title>The Medicago genome provides insight into the evolution of rhizobial symbioses.</title>
        <authorList>
            <person name="Young N.D."/>
            <person name="Debelle F."/>
            <person name="Oldroyd G.E."/>
            <person name="Geurts R."/>
            <person name="Cannon S.B."/>
            <person name="Udvardi M.K."/>
            <person name="Benedito V.A."/>
            <person name="Mayer K.F."/>
            <person name="Gouzy J."/>
            <person name="Schoof H."/>
            <person name="Van de Peer Y."/>
            <person name="Proost S."/>
            <person name="Cook D.R."/>
            <person name="Meyers B.C."/>
            <person name="Spannagl M."/>
            <person name="Cheung F."/>
            <person name="De Mita S."/>
            <person name="Krishnakumar V."/>
            <person name="Gundlach H."/>
            <person name="Zhou S."/>
            <person name="Mudge J."/>
            <person name="Bharti A.K."/>
            <person name="Murray J.D."/>
            <person name="Naoumkina M.A."/>
            <person name="Rosen B."/>
            <person name="Silverstein K.A."/>
            <person name="Tang H."/>
            <person name="Rombauts S."/>
            <person name="Zhao P.X."/>
            <person name="Zhou P."/>
            <person name="Barbe V."/>
            <person name="Bardou P."/>
            <person name="Bechner M."/>
            <person name="Bellec A."/>
            <person name="Berger A."/>
            <person name="Berges H."/>
            <person name="Bidwell S."/>
            <person name="Bisseling T."/>
            <person name="Choisne N."/>
            <person name="Couloux A."/>
            <person name="Denny R."/>
            <person name="Deshpande S."/>
            <person name="Dai X."/>
            <person name="Doyle J.J."/>
            <person name="Dudez A.M."/>
            <person name="Farmer A.D."/>
            <person name="Fouteau S."/>
            <person name="Franken C."/>
            <person name="Gibelin C."/>
            <person name="Gish J."/>
            <person name="Goldstein S."/>
            <person name="Gonzalez A.J."/>
            <person name="Green P.J."/>
            <person name="Hallab A."/>
            <person name="Hartog M."/>
            <person name="Hua A."/>
            <person name="Humphray S.J."/>
            <person name="Jeong D.H."/>
            <person name="Jing Y."/>
            <person name="Jocker A."/>
            <person name="Kenton S.M."/>
            <person name="Kim D.J."/>
            <person name="Klee K."/>
            <person name="Lai H."/>
            <person name="Lang C."/>
            <person name="Lin S."/>
            <person name="Macmil S.L."/>
            <person name="Magdelenat G."/>
            <person name="Matthews L."/>
            <person name="McCorrison J."/>
            <person name="Monaghan E.L."/>
            <person name="Mun J.H."/>
            <person name="Najar F.Z."/>
            <person name="Nicholson C."/>
            <person name="Noirot C."/>
            <person name="O'Bleness M."/>
            <person name="Paule C.R."/>
            <person name="Poulain J."/>
            <person name="Prion F."/>
            <person name="Qin B."/>
            <person name="Qu C."/>
            <person name="Retzel E.F."/>
            <person name="Riddle C."/>
            <person name="Sallet E."/>
            <person name="Samain S."/>
            <person name="Samson N."/>
            <person name="Sanders I."/>
            <person name="Saurat O."/>
            <person name="Scarpelli C."/>
            <person name="Schiex T."/>
            <person name="Segurens B."/>
            <person name="Severin A.J."/>
            <person name="Sherrier D.J."/>
            <person name="Shi R."/>
            <person name="Sims S."/>
            <person name="Singer S.R."/>
            <person name="Sinharoy S."/>
            <person name="Sterck L."/>
            <person name="Viollet A."/>
            <person name="Wang B.B."/>
            <person name="Wang K."/>
            <person name="Wang M."/>
            <person name="Wang X."/>
            <person name="Warfsmann J."/>
            <person name="Weissenbach J."/>
            <person name="White D.D."/>
            <person name="White J.D."/>
            <person name="Wiley G.B."/>
            <person name="Wincker P."/>
            <person name="Xing Y."/>
            <person name="Yang L."/>
            <person name="Yao Z."/>
            <person name="Ying F."/>
            <person name="Zhai J."/>
            <person name="Zhou L."/>
            <person name="Zuber A."/>
            <person name="Denarie J."/>
            <person name="Dixon R.A."/>
            <person name="May G.D."/>
            <person name="Schwartz D.C."/>
            <person name="Rogers J."/>
            <person name="Quetier F."/>
            <person name="Town C.D."/>
            <person name="Roe B.A."/>
        </authorList>
    </citation>
    <scope>NUCLEOTIDE SEQUENCE [LARGE SCALE GENOMIC DNA]</scope>
    <source>
        <strain evidence="3">A17</strain>
        <strain evidence="5 6">cv. Jemalong A17</strain>
    </source>
</reference>
<reference evidence="5" key="3">
    <citation type="submission" date="2015-04" db="UniProtKB">
        <authorList>
            <consortium name="EnsemblPlants"/>
        </authorList>
    </citation>
    <scope>IDENTIFICATION</scope>
    <source>
        <strain evidence="5">cv. Jemalong A17</strain>
    </source>
</reference>
<evidence type="ECO:0000259" key="2">
    <source>
        <dbReference type="Pfam" id="PF00656"/>
    </source>
</evidence>
<evidence type="ECO:0000313" key="7">
    <source>
        <dbReference type="Proteomes" id="UP000265566"/>
    </source>
</evidence>
<dbReference type="AlphaFoldDB" id="G7IPJ0"/>
<dbReference type="Proteomes" id="UP000002051">
    <property type="component" value="Chromosome 2"/>
</dbReference>
<dbReference type="Gramene" id="rna7285">
    <property type="protein sequence ID" value="RHN71661.1"/>
    <property type="gene ID" value="gene7285"/>
</dbReference>
<keyword evidence="3" id="KW-0378">Hydrolase</keyword>
<dbReference type="KEGG" id="mtr:11430350"/>
<reference evidence="4" key="5">
    <citation type="journal article" date="2018" name="Nat. Plants">
        <title>Whole-genome landscape of Medicago truncatula symbiotic genes.</title>
        <authorList>
            <person name="Pecrix Y."/>
            <person name="Gamas P."/>
            <person name="Carrere S."/>
        </authorList>
    </citation>
    <scope>NUCLEOTIDE SEQUENCE</scope>
    <source>
        <tissue evidence="4">Leaves</tissue>
    </source>
</reference>
<dbReference type="eggNOG" id="KOG1546">
    <property type="taxonomic scope" value="Eukaryota"/>
</dbReference>
<dbReference type="OrthoDB" id="3223806at2759"/>
<dbReference type="Gene3D" id="3.40.50.12660">
    <property type="match status" value="1"/>
</dbReference>
<reference evidence="3 6" key="2">
    <citation type="journal article" date="2014" name="BMC Genomics">
        <title>An improved genome release (version Mt4.0) for the model legume Medicago truncatula.</title>
        <authorList>
            <person name="Tang H."/>
            <person name="Krishnakumar V."/>
            <person name="Bidwell S."/>
            <person name="Rosen B."/>
            <person name="Chan A."/>
            <person name="Zhou S."/>
            <person name="Gentzbittel L."/>
            <person name="Childs K.L."/>
            <person name="Yandell M."/>
            <person name="Gundlach H."/>
            <person name="Mayer K.F."/>
            <person name="Schwartz D.C."/>
            <person name="Town C.D."/>
        </authorList>
    </citation>
    <scope>GENOME REANNOTATION</scope>
    <source>
        <strain evidence="5 6">cv. Jemalong A17</strain>
    </source>
</reference>
<evidence type="ECO:0000313" key="6">
    <source>
        <dbReference type="Proteomes" id="UP000002051"/>
    </source>
</evidence>
<dbReference type="InterPro" id="IPR050452">
    <property type="entry name" value="Metacaspase"/>
</dbReference>